<evidence type="ECO:0000259" key="11">
    <source>
        <dbReference type="PROSITE" id="PS50102"/>
    </source>
</evidence>
<dbReference type="GO" id="GO:0005852">
    <property type="term" value="C:eukaryotic translation initiation factor 3 complex"/>
    <property type="evidence" value="ECO:0007669"/>
    <property type="project" value="UniProtKB-UniRule"/>
</dbReference>
<organism evidence="12 13">
    <name type="scientific">Lingula anatina</name>
    <name type="common">Brachiopod</name>
    <name type="synonym">Lingula unguis</name>
    <dbReference type="NCBI Taxonomy" id="7574"/>
    <lineage>
        <taxon>Eukaryota</taxon>
        <taxon>Metazoa</taxon>
        <taxon>Spiralia</taxon>
        <taxon>Lophotrochozoa</taxon>
        <taxon>Brachiopoda</taxon>
        <taxon>Linguliformea</taxon>
        <taxon>Lingulata</taxon>
        <taxon>Lingulida</taxon>
        <taxon>Linguloidea</taxon>
        <taxon>Lingulidae</taxon>
        <taxon>Lingula</taxon>
    </lineage>
</organism>
<dbReference type="SUPFAM" id="SSF54928">
    <property type="entry name" value="RNA-binding domain, RBD"/>
    <property type="match status" value="1"/>
</dbReference>
<dbReference type="InterPro" id="IPR034363">
    <property type="entry name" value="eIF3B_RRM"/>
</dbReference>
<accession>A0A1S3JF76</accession>
<dbReference type="HAMAP" id="MF_03001">
    <property type="entry name" value="eIF3b"/>
    <property type="match status" value="1"/>
</dbReference>
<evidence type="ECO:0000256" key="3">
    <source>
        <dbReference type="ARBA" id="ARBA00022540"/>
    </source>
</evidence>
<dbReference type="OMA" id="LWGGPQF"/>
<dbReference type="PANTHER" id="PTHR14068:SF0">
    <property type="entry name" value="EUKARYOTIC TRANSLATION INITIATION FACTOR 3 SUBUNIT B"/>
    <property type="match status" value="1"/>
</dbReference>
<keyword evidence="3 8" id="KW-0396">Initiation factor</keyword>
<keyword evidence="6 8" id="KW-0694">RNA-binding</keyword>
<feature type="compositionally biased region" description="Basic and acidic residues" evidence="10">
    <location>
        <begin position="1"/>
        <end position="20"/>
    </location>
</feature>
<dbReference type="GO" id="GO:0003743">
    <property type="term" value="F:translation initiation factor activity"/>
    <property type="evidence" value="ECO:0007669"/>
    <property type="project" value="UniProtKB-UniRule"/>
</dbReference>
<evidence type="ECO:0000256" key="2">
    <source>
        <dbReference type="ARBA" id="ARBA00022490"/>
    </source>
</evidence>
<evidence type="ECO:0000256" key="4">
    <source>
        <dbReference type="ARBA" id="ARBA00022574"/>
    </source>
</evidence>
<evidence type="ECO:0000256" key="10">
    <source>
        <dbReference type="SAM" id="MobiDB-lite"/>
    </source>
</evidence>
<evidence type="ECO:0000313" key="12">
    <source>
        <dbReference type="Proteomes" id="UP000085678"/>
    </source>
</evidence>
<dbReference type="KEGG" id="lak:106172404"/>
<evidence type="ECO:0000256" key="8">
    <source>
        <dbReference type="HAMAP-Rule" id="MF_03001"/>
    </source>
</evidence>
<dbReference type="PANTHER" id="PTHR14068">
    <property type="entry name" value="EUKARYOTIC TRANSLATION INITIATION FACTOR 3 EIF3 -RELATED"/>
    <property type="match status" value="1"/>
</dbReference>
<dbReference type="CDD" id="cd12278">
    <property type="entry name" value="RRM_eIF3B"/>
    <property type="match status" value="1"/>
</dbReference>
<dbReference type="Gene3D" id="2.130.10.10">
    <property type="entry name" value="YVTN repeat-like/Quinoprotein amine dehydrogenase"/>
    <property type="match status" value="1"/>
</dbReference>
<evidence type="ECO:0000256" key="7">
    <source>
        <dbReference type="ARBA" id="ARBA00022917"/>
    </source>
</evidence>
<comment type="similarity">
    <text evidence="8 9">Belongs to the eIF-3 subunit B family.</text>
</comment>
<dbReference type="SUPFAM" id="SSF82171">
    <property type="entry name" value="DPP6 N-terminal domain-like"/>
    <property type="match status" value="1"/>
</dbReference>
<reference evidence="13" key="1">
    <citation type="submission" date="2025-08" db="UniProtKB">
        <authorList>
            <consortium name="RefSeq"/>
        </authorList>
    </citation>
    <scope>IDENTIFICATION</scope>
    <source>
        <tissue evidence="13">Gonads</tissue>
    </source>
</reference>
<evidence type="ECO:0000313" key="13">
    <source>
        <dbReference type="RefSeq" id="XP_013408544.1"/>
    </source>
</evidence>
<comment type="function">
    <text evidence="9">Component of the eukaryotic translation initiation factor 3 (eIF-3) complex, which is involved in protein synthesis and, together with other initiation factors, stimulates binding of mRNA and methionyl-tRNAi to the 40S ribosome.</text>
</comment>
<dbReference type="Proteomes" id="UP000085678">
    <property type="component" value="Unplaced"/>
</dbReference>
<dbReference type="GO" id="GO:0033290">
    <property type="term" value="C:eukaryotic 48S preinitiation complex"/>
    <property type="evidence" value="ECO:0007669"/>
    <property type="project" value="UniProtKB-UniRule"/>
</dbReference>
<dbReference type="InterPro" id="IPR035979">
    <property type="entry name" value="RBD_domain_sf"/>
</dbReference>
<dbReference type="InterPro" id="IPR011042">
    <property type="entry name" value="6-blade_b-propeller_TolB-like"/>
</dbReference>
<keyword evidence="4" id="KW-0853">WD repeat</keyword>
<dbReference type="FunCoup" id="A0A1S3JF76">
    <property type="interactions" value="3086"/>
</dbReference>
<dbReference type="RefSeq" id="XP_013408544.1">
    <property type="nucleotide sequence ID" value="XM_013553090.1"/>
</dbReference>
<feature type="region of interest" description="Disordered" evidence="10">
    <location>
        <begin position="1"/>
        <end position="43"/>
    </location>
</feature>
<evidence type="ECO:0000256" key="1">
    <source>
        <dbReference type="ARBA" id="ARBA00004496"/>
    </source>
</evidence>
<keyword evidence="12" id="KW-1185">Reference proteome</keyword>
<dbReference type="GO" id="GO:0016282">
    <property type="term" value="C:eukaryotic 43S preinitiation complex"/>
    <property type="evidence" value="ECO:0007669"/>
    <property type="project" value="UniProtKB-UniRule"/>
</dbReference>
<dbReference type="GO" id="GO:0003723">
    <property type="term" value="F:RNA binding"/>
    <property type="evidence" value="ECO:0007669"/>
    <property type="project" value="UniProtKB-UniRule"/>
</dbReference>
<feature type="domain" description="RRM" evidence="11">
    <location>
        <begin position="68"/>
        <end position="152"/>
    </location>
</feature>
<dbReference type="AlphaFoldDB" id="A0A1S3JF76"/>
<dbReference type="Gene3D" id="2.120.10.30">
    <property type="entry name" value="TolB, C-terminal domain"/>
    <property type="match status" value="1"/>
</dbReference>
<dbReference type="InterPro" id="IPR000504">
    <property type="entry name" value="RRM_dom"/>
</dbReference>
<comment type="function">
    <text evidence="8">RNA-binding component of the eukaryotic translation initiation factor 3 (eIF-3) complex, which is involved in protein synthesis of a specialized repertoire of mRNAs and, together with other initiation factors, stimulates binding of mRNA and methionyl-tRNAi to the 40S ribosome. The eIF-3 complex specifically targets and initiates translation of a subset of mRNAs involved in cell proliferation.</text>
</comment>
<feature type="compositionally biased region" description="Acidic residues" evidence="10">
    <location>
        <begin position="26"/>
        <end position="37"/>
    </location>
</feature>
<dbReference type="OrthoDB" id="10250414at2759"/>
<evidence type="ECO:0000256" key="6">
    <source>
        <dbReference type="ARBA" id="ARBA00022884"/>
    </source>
</evidence>
<dbReference type="PROSITE" id="PS50102">
    <property type="entry name" value="RRM"/>
    <property type="match status" value="1"/>
</dbReference>
<comment type="subcellular location">
    <subcellularLocation>
        <location evidence="1 8 9">Cytoplasm</location>
    </subcellularLocation>
</comment>
<protein>
    <recommendedName>
        <fullName evidence="8 9">Eukaryotic translation initiation factor 3 subunit B</fullName>
        <shortName evidence="8 9">eIF3b</shortName>
    </recommendedName>
    <alternativeName>
        <fullName evidence="8">Eukaryotic translation initiation factor 3 subunit 9</fullName>
    </alternativeName>
</protein>
<dbReference type="InterPro" id="IPR012677">
    <property type="entry name" value="Nucleotide-bd_a/b_plait_sf"/>
</dbReference>
<dbReference type="InterPro" id="IPR015943">
    <property type="entry name" value="WD40/YVTN_repeat-like_dom_sf"/>
</dbReference>
<evidence type="ECO:0000256" key="5">
    <source>
        <dbReference type="ARBA" id="ARBA00022737"/>
    </source>
</evidence>
<keyword evidence="5" id="KW-0677">Repeat</keyword>
<gene>
    <name evidence="13" type="primary">LOC106172404</name>
</gene>
<dbReference type="Pfam" id="PF08662">
    <property type="entry name" value="eIF2A"/>
    <property type="match status" value="1"/>
</dbReference>
<comment type="subunit">
    <text evidence="8 9">Component of the eukaryotic translation initiation factor 3 (eIF-3) complex.</text>
</comment>
<dbReference type="FunFam" id="2.130.10.10:FF:001060">
    <property type="entry name" value="Eukaryotic translation initiation factor 3 subunit B"/>
    <property type="match status" value="1"/>
</dbReference>
<name>A0A1S3JF76_LINAN</name>
<dbReference type="InterPro" id="IPR013979">
    <property type="entry name" value="TIF_beta_prop-like"/>
</dbReference>
<dbReference type="GO" id="GO:0001732">
    <property type="term" value="P:formation of cytoplasmic translation initiation complex"/>
    <property type="evidence" value="ECO:0007669"/>
    <property type="project" value="UniProtKB-UniRule"/>
</dbReference>
<proteinExistence type="inferred from homology"/>
<dbReference type="GO" id="GO:0031369">
    <property type="term" value="F:translation initiation factor binding"/>
    <property type="evidence" value="ECO:0007669"/>
    <property type="project" value="InterPro"/>
</dbReference>
<sequence>MAEDKPEGGGKKKSQKDKENQQANAVDDDTDDEEDFKDPEGFVDNITDEELLGDLLRQKPREADGVESVIVVDNIPQVGQERLEKLQNVIRKIFSKFGNIVNENYPTDESGKTKGYIFLEYSSPANAAEAVKMANGYKLDKQHTFLVNLVSDFDRYVNVSEEWEPPEQQPFKDPGNLHQWLLDAECRDQYSVIYEGGEKTAIYLNTPGEPTCLDERVRWTETYVRWSPLGTYLATLHQKGIALWGGEKFKQIMRFSHPGVQLIDFSPCESYVVTFSPLPGDREDPTAIIIWDARTGQKKRGFHCESASQWPVFKWSHDGKYFARMSHDTLSVYETPSFGLLGKKSIKVSGIKDFSWSPSDNIIAYFVPEEKDVPARVVLTEMPSRGELQTKNLFHVADCRMHWQKSGDYLCVKVDRYAKKKEDKEQGMKYVGITYYFELFRMREKEIPVDHLECKENTLAFAWEPNGHRFAFIHGESPRISASFYIMRPSGKVELLKTMDKQSANHIFWSPNGQFVVLAGLRSMNGTMEFIDTSDMTVMNQVEHYMASDVEWDPSGRYVVSAVSWWAHKVDNAYWMWNFQGRLLSKHPLERFCQFLWRPRPPSLLTPEMIKDIKKNMKKYSTQFELKDRMTQSKASKELIERRRKMCDDFNKYRAKLQEVVRNQKQERLALRDGIDTDELEAHTENFEEEVIEFLEKVEEILIGE</sequence>
<dbReference type="InterPro" id="IPR011400">
    <property type="entry name" value="EIF3B"/>
</dbReference>
<dbReference type="Pfam" id="PF00076">
    <property type="entry name" value="RRM_1"/>
    <property type="match status" value="1"/>
</dbReference>
<keyword evidence="2 8" id="KW-0963">Cytoplasm</keyword>
<dbReference type="InParanoid" id="A0A1S3JF76"/>
<keyword evidence="7 8" id="KW-0648">Protein biosynthesis</keyword>
<dbReference type="GeneID" id="106172404"/>
<dbReference type="SMART" id="SM00360">
    <property type="entry name" value="RRM"/>
    <property type="match status" value="1"/>
</dbReference>
<dbReference type="Gene3D" id="3.30.70.330">
    <property type="match status" value="1"/>
</dbReference>
<dbReference type="PIRSF" id="PIRSF036424">
    <property type="entry name" value="eIF3b"/>
    <property type="match status" value="1"/>
</dbReference>
<dbReference type="FunFam" id="3.30.70.330:FF:000164">
    <property type="entry name" value="Eukaryotic translation initiation factor 3 subunit B"/>
    <property type="match status" value="1"/>
</dbReference>
<evidence type="ECO:0000256" key="9">
    <source>
        <dbReference type="PIRNR" id="PIRNR036424"/>
    </source>
</evidence>
<dbReference type="STRING" id="7574.A0A1S3JF76"/>